<dbReference type="EMBL" id="JBHSOF010000013">
    <property type="protein sequence ID" value="MFC5663950.1"/>
    <property type="molecule type" value="Genomic_DNA"/>
</dbReference>
<proteinExistence type="predicted"/>
<gene>
    <name evidence="3" type="ORF">ACFP3U_13265</name>
</gene>
<feature type="signal peptide" evidence="2">
    <location>
        <begin position="1"/>
        <end position="23"/>
    </location>
</feature>
<feature type="chain" id="PRO_5046164198" description="PknH-like extracellular domain-containing protein" evidence="2">
    <location>
        <begin position="24"/>
        <end position="324"/>
    </location>
</feature>
<keyword evidence="4" id="KW-1185">Reference proteome</keyword>
<evidence type="ECO:0000313" key="3">
    <source>
        <dbReference type="EMBL" id="MFC5663950.1"/>
    </source>
</evidence>
<protein>
    <recommendedName>
        <fullName evidence="5">PknH-like extracellular domain-containing protein</fullName>
    </recommendedName>
</protein>
<evidence type="ECO:0008006" key="5">
    <source>
        <dbReference type="Google" id="ProtNLM"/>
    </source>
</evidence>
<evidence type="ECO:0000313" key="4">
    <source>
        <dbReference type="Proteomes" id="UP001595975"/>
    </source>
</evidence>
<feature type="compositionally biased region" description="Pro residues" evidence="1">
    <location>
        <begin position="38"/>
        <end position="55"/>
    </location>
</feature>
<reference evidence="4" key="1">
    <citation type="journal article" date="2019" name="Int. J. Syst. Evol. Microbiol.">
        <title>The Global Catalogue of Microorganisms (GCM) 10K type strain sequencing project: providing services to taxonomists for standard genome sequencing and annotation.</title>
        <authorList>
            <consortium name="The Broad Institute Genomics Platform"/>
            <consortium name="The Broad Institute Genome Sequencing Center for Infectious Disease"/>
            <person name="Wu L."/>
            <person name="Ma J."/>
        </authorList>
    </citation>
    <scope>NUCLEOTIDE SEQUENCE [LARGE SCALE GENOMIC DNA]</scope>
    <source>
        <strain evidence="4">CGMCC 4.1437</strain>
    </source>
</reference>
<dbReference type="PROSITE" id="PS51257">
    <property type="entry name" value="PROKAR_LIPOPROTEIN"/>
    <property type="match status" value="1"/>
</dbReference>
<accession>A0ABW0X2F5</accession>
<keyword evidence="2" id="KW-0732">Signal</keyword>
<evidence type="ECO:0000256" key="2">
    <source>
        <dbReference type="SAM" id="SignalP"/>
    </source>
</evidence>
<sequence>MTPPRRGRSLPALLLTATLALTAGCASGSAGTAGTAATPPPPSASLGPMDPPPIGEVPRLSRADDRALPIEAYLLSGEQFRQYDAAQGVLVTRCVRRFGLDYSAPTSTAPGETQTTHRYDPIELADVSVNGYHSPDPNRGKKPAAAPSLSAAVTTVLGAGLGPDGRPAADTAAEYGGKRLPPGGCIADAQRELTARGGTGRDADVAVGVNYEGFERSRQDPRVKAVFQDWSRCMAERGYSYGTPGDALRDQRWAATEKPSAEEIATATADVECKARVNVVGVWFTVEAAYEQELIRLRLPELTAAKAANDAMLEVAASVTAAGA</sequence>
<organism evidence="3 4">
    <name type="scientific">Kitasatospora misakiensis</name>
    <dbReference type="NCBI Taxonomy" id="67330"/>
    <lineage>
        <taxon>Bacteria</taxon>
        <taxon>Bacillati</taxon>
        <taxon>Actinomycetota</taxon>
        <taxon>Actinomycetes</taxon>
        <taxon>Kitasatosporales</taxon>
        <taxon>Streptomycetaceae</taxon>
        <taxon>Kitasatospora</taxon>
    </lineage>
</organism>
<name>A0ABW0X2F5_9ACTN</name>
<dbReference type="RefSeq" id="WP_380225654.1">
    <property type="nucleotide sequence ID" value="NZ_JBHSOF010000013.1"/>
</dbReference>
<dbReference type="Proteomes" id="UP001595975">
    <property type="component" value="Unassembled WGS sequence"/>
</dbReference>
<feature type="compositionally biased region" description="Low complexity" evidence="1">
    <location>
        <begin position="27"/>
        <end position="37"/>
    </location>
</feature>
<evidence type="ECO:0000256" key="1">
    <source>
        <dbReference type="SAM" id="MobiDB-lite"/>
    </source>
</evidence>
<comment type="caution">
    <text evidence="3">The sequence shown here is derived from an EMBL/GenBank/DDBJ whole genome shotgun (WGS) entry which is preliminary data.</text>
</comment>
<feature type="region of interest" description="Disordered" evidence="1">
    <location>
        <begin position="27"/>
        <end position="62"/>
    </location>
</feature>